<dbReference type="GO" id="GO:0000976">
    <property type="term" value="F:transcription cis-regulatory region binding"/>
    <property type="evidence" value="ECO:0007669"/>
    <property type="project" value="TreeGrafter"/>
</dbReference>
<keyword evidence="2 4" id="KW-0238">DNA-binding</keyword>
<name>A0A1I3BI86_9ACTN</name>
<evidence type="ECO:0000256" key="5">
    <source>
        <dbReference type="SAM" id="MobiDB-lite"/>
    </source>
</evidence>
<dbReference type="GO" id="GO:0003700">
    <property type="term" value="F:DNA-binding transcription factor activity"/>
    <property type="evidence" value="ECO:0007669"/>
    <property type="project" value="TreeGrafter"/>
</dbReference>
<dbReference type="PANTHER" id="PTHR30055">
    <property type="entry name" value="HTH-TYPE TRANSCRIPTIONAL REGULATOR RUTR"/>
    <property type="match status" value="1"/>
</dbReference>
<accession>A0A1I3BI86</accession>
<dbReference type="InterPro" id="IPR050109">
    <property type="entry name" value="HTH-type_TetR-like_transc_reg"/>
</dbReference>
<proteinExistence type="predicted"/>
<evidence type="ECO:0000259" key="6">
    <source>
        <dbReference type="PROSITE" id="PS50977"/>
    </source>
</evidence>
<dbReference type="OrthoDB" id="4823039at2"/>
<organism evidence="7 8">
    <name type="scientific">Nocardioides psychrotolerans</name>
    <dbReference type="NCBI Taxonomy" id="1005945"/>
    <lineage>
        <taxon>Bacteria</taxon>
        <taxon>Bacillati</taxon>
        <taxon>Actinomycetota</taxon>
        <taxon>Actinomycetes</taxon>
        <taxon>Propionibacteriales</taxon>
        <taxon>Nocardioidaceae</taxon>
        <taxon>Nocardioides</taxon>
    </lineage>
</organism>
<evidence type="ECO:0000256" key="4">
    <source>
        <dbReference type="PROSITE-ProRule" id="PRU00335"/>
    </source>
</evidence>
<evidence type="ECO:0000313" key="8">
    <source>
        <dbReference type="Proteomes" id="UP000198649"/>
    </source>
</evidence>
<dbReference type="SUPFAM" id="SSF46689">
    <property type="entry name" value="Homeodomain-like"/>
    <property type="match status" value="1"/>
</dbReference>
<gene>
    <name evidence="7" type="ORF">SAMN05216561_101153</name>
</gene>
<evidence type="ECO:0000313" key="7">
    <source>
        <dbReference type="EMBL" id="SFH61988.1"/>
    </source>
</evidence>
<sequence>MSSPRVRRPYDNTKRQQAAEERQQRILDVATRRFVELGWTRATIADIAAGAEVSEELVLKRFGSKVRLLLTAFRRAGFGPAPDLDAAVATLGLEDLGSVEERIEALTAFGTAALAGLAPLVPALKHAADADQEAAEVMRGLQQGRLATSRRMAGLLLGVDEETVDTHEGLAETIYALTTGECYLAFTVELGRPPSAYSVWLRNGLQDLVRRYGVDGSLEEGSAGPL</sequence>
<dbReference type="EMBL" id="FOQG01000001">
    <property type="protein sequence ID" value="SFH61988.1"/>
    <property type="molecule type" value="Genomic_DNA"/>
</dbReference>
<dbReference type="InterPro" id="IPR001647">
    <property type="entry name" value="HTH_TetR"/>
</dbReference>
<feature type="region of interest" description="Disordered" evidence="5">
    <location>
        <begin position="1"/>
        <end position="22"/>
    </location>
</feature>
<dbReference type="AlphaFoldDB" id="A0A1I3BI86"/>
<dbReference type="STRING" id="1005945.SAMN05216561_101153"/>
<keyword evidence="1" id="KW-0805">Transcription regulation</keyword>
<protein>
    <submittedName>
        <fullName evidence="7">Transcriptional regulator, TetR family</fullName>
    </submittedName>
</protein>
<reference evidence="7 8" key="1">
    <citation type="submission" date="2016-10" db="EMBL/GenBank/DDBJ databases">
        <authorList>
            <person name="de Groot N.N."/>
        </authorList>
    </citation>
    <scope>NUCLEOTIDE SEQUENCE [LARGE SCALE GENOMIC DNA]</scope>
    <source>
        <strain evidence="7 8">CGMCC 1.11156</strain>
    </source>
</reference>
<evidence type="ECO:0000256" key="2">
    <source>
        <dbReference type="ARBA" id="ARBA00023125"/>
    </source>
</evidence>
<evidence type="ECO:0000256" key="1">
    <source>
        <dbReference type="ARBA" id="ARBA00023015"/>
    </source>
</evidence>
<dbReference type="PANTHER" id="PTHR30055:SF234">
    <property type="entry name" value="HTH-TYPE TRANSCRIPTIONAL REGULATOR BETI"/>
    <property type="match status" value="1"/>
</dbReference>
<feature type="compositionally biased region" description="Basic and acidic residues" evidence="5">
    <location>
        <begin position="8"/>
        <end position="22"/>
    </location>
</feature>
<dbReference type="Proteomes" id="UP000198649">
    <property type="component" value="Unassembled WGS sequence"/>
</dbReference>
<keyword evidence="3" id="KW-0804">Transcription</keyword>
<feature type="domain" description="HTH tetR-type" evidence="6">
    <location>
        <begin position="20"/>
        <end position="80"/>
    </location>
</feature>
<dbReference type="RefSeq" id="WP_091109599.1">
    <property type="nucleotide sequence ID" value="NZ_BKAF01000001.1"/>
</dbReference>
<keyword evidence="8" id="KW-1185">Reference proteome</keyword>
<evidence type="ECO:0000256" key="3">
    <source>
        <dbReference type="ARBA" id="ARBA00023163"/>
    </source>
</evidence>
<feature type="DNA-binding region" description="H-T-H motif" evidence="4">
    <location>
        <begin position="43"/>
        <end position="62"/>
    </location>
</feature>
<dbReference type="InterPro" id="IPR009057">
    <property type="entry name" value="Homeodomain-like_sf"/>
</dbReference>
<dbReference type="Pfam" id="PF00440">
    <property type="entry name" value="TetR_N"/>
    <property type="match status" value="1"/>
</dbReference>
<dbReference type="PROSITE" id="PS50977">
    <property type="entry name" value="HTH_TETR_2"/>
    <property type="match status" value="1"/>
</dbReference>
<dbReference type="Gene3D" id="1.10.357.10">
    <property type="entry name" value="Tetracycline Repressor, domain 2"/>
    <property type="match status" value="1"/>
</dbReference>